<reference evidence="2 3" key="1">
    <citation type="submission" date="2018-08" db="EMBL/GenBank/DDBJ databases">
        <title>A genome reference for cultivated species of the human gut microbiota.</title>
        <authorList>
            <person name="Zou Y."/>
            <person name="Xue W."/>
            <person name="Luo G."/>
        </authorList>
    </citation>
    <scope>NUCLEOTIDE SEQUENCE [LARGE SCALE GENOMIC DNA]</scope>
    <source>
        <strain evidence="2 3">AF39-6AC</strain>
    </source>
</reference>
<evidence type="ECO:0000313" key="2">
    <source>
        <dbReference type="EMBL" id="RHK97692.1"/>
    </source>
</evidence>
<protein>
    <submittedName>
        <fullName evidence="2">Glycosyltransferase family 4 protein</fullName>
    </submittedName>
</protein>
<dbReference type="Proteomes" id="UP000284417">
    <property type="component" value="Unassembled WGS sequence"/>
</dbReference>
<dbReference type="EMBL" id="QROC01000010">
    <property type="protein sequence ID" value="RHK97692.1"/>
    <property type="molecule type" value="Genomic_DNA"/>
</dbReference>
<dbReference type="GO" id="GO:0016757">
    <property type="term" value="F:glycosyltransferase activity"/>
    <property type="evidence" value="ECO:0007669"/>
    <property type="project" value="InterPro"/>
</dbReference>
<name>A0A415HU24_9BACE</name>
<sequence length="379" mass="44081">MKNILIFFRFFPSVGGTERVFTVLANSFITNGYDVHIVSIEKSLDVPMFYLDKQVKCSILPHKNVACQENIRTLHSYLIDNEIDYIINNDSIKEAVKLCSEAKENTNIKLVTIHHGDIVYKKEYIYLMAQQGSGLKRFLKNLFFPLYLKYQNHNRRENHKFNLLKSDKYILLSNSFKKYLPQNDKIMAINNPLSYMREEFSGAKENIVILVGRLSEPHKRVLLSLKIWSIVADKHPDWKYYIVGDGEDRGLIENFIQDNNIPNVVLTGKTESLQYYKWAKILIMTSAFEGWPLVINEAMQNNCVPIVMYSFDSLPDIIADQENGFISPNNDIEVFADKLDRLMGDEMMWADMSKKAYISTARFIPENIIKQWIDMLNTL</sequence>
<dbReference type="PANTHER" id="PTHR12526">
    <property type="entry name" value="GLYCOSYLTRANSFERASE"/>
    <property type="match status" value="1"/>
</dbReference>
<gene>
    <name evidence="2" type="ORF">DW042_09755</name>
</gene>
<dbReference type="Pfam" id="PF00534">
    <property type="entry name" value="Glycos_transf_1"/>
    <property type="match status" value="1"/>
</dbReference>
<dbReference type="SUPFAM" id="SSF53756">
    <property type="entry name" value="UDP-Glycosyltransferase/glycogen phosphorylase"/>
    <property type="match status" value="1"/>
</dbReference>
<feature type="domain" description="Glycosyl transferase family 1" evidence="1">
    <location>
        <begin position="199"/>
        <end position="357"/>
    </location>
</feature>
<dbReference type="AlphaFoldDB" id="A0A415HU24"/>
<organism evidence="2 3">
    <name type="scientific">Bacteroides xylanisolvens</name>
    <dbReference type="NCBI Taxonomy" id="371601"/>
    <lineage>
        <taxon>Bacteria</taxon>
        <taxon>Pseudomonadati</taxon>
        <taxon>Bacteroidota</taxon>
        <taxon>Bacteroidia</taxon>
        <taxon>Bacteroidales</taxon>
        <taxon>Bacteroidaceae</taxon>
        <taxon>Bacteroides</taxon>
    </lineage>
</organism>
<dbReference type="Gene3D" id="3.40.50.2000">
    <property type="entry name" value="Glycogen Phosphorylase B"/>
    <property type="match status" value="2"/>
</dbReference>
<keyword evidence="2" id="KW-0808">Transferase</keyword>
<dbReference type="InterPro" id="IPR001296">
    <property type="entry name" value="Glyco_trans_1"/>
</dbReference>
<evidence type="ECO:0000259" key="1">
    <source>
        <dbReference type="Pfam" id="PF00534"/>
    </source>
</evidence>
<dbReference type="PANTHER" id="PTHR12526:SF628">
    <property type="entry name" value="MANNOSYLGLUCOSYLGLYCERATE SYNTHASE"/>
    <property type="match status" value="1"/>
</dbReference>
<accession>A0A415HU24</accession>
<proteinExistence type="predicted"/>
<dbReference type="RefSeq" id="WP_118407671.1">
    <property type="nucleotide sequence ID" value="NZ_QROC01000010.1"/>
</dbReference>
<evidence type="ECO:0000313" key="3">
    <source>
        <dbReference type="Proteomes" id="UP000284417"/>
    </source>
</evidence>
<comment type="caution">
    <text evidence="2">The sequence shown here is derived from an EMBL/GenBank/DDBJ whole genome shotgun (WGS) entry which is preliminary data.</text>
</comment>